<reference evidence="4 5" key="1">
    <citation type="submission" date="2019-07" db="EMBL/GenBank/DDBJ databases">
        <title>Tepidimonas sediminis YIM 72259 draft genome.</title>
        <authorList>
            <person name="Da Costa M.S."/>
            <person name="Froufe H.J.C."/>
            <person name="Egas C."/>
            <person name="Albuquerque L."/>
        </authorList>
    </citation>
    <scope>NUCLEOTIDE SEQUENCE [LARGE SCALE GENOMIC DNA]</scope>
    <source>
        <strain evidence="4 5">YIM 72259</strain>
    </source>
</reference>
<dbReference type="InterPro" id="IPR013078">
    <property type="entry name" value="His_Pase_superF_clade-1"/>
</dbReference>
<evidence type="ECO:0000313" key="4">
    <source>
        <dbReference type="EMBL" id="TSE25597.1"/>
    </source>
</evidence>
<dbReference type="SUPFAM" id="SSF53254">
    <property type="entry name" value="Phosphoglycerate mutase-like"/>
    <property type="match status" value="1"/>
</dbReference>
<dbReference type="Gene3D" id="3.40.50.1240">
    <property type="entry name" value="Phosphoglycerate mutase-like"/>
    <property type="match status" value="1"/>
</dbReference>
<dbReference type="GO" id="GO:0043456">
    <property type="term" value="P:regulation of pentose-phosphate shunt"/>
    <property type="evidence" value="ECO:0007669"/>
    <property type="project" value="TreeGrafter"/>
</dbReference>
<keyword evidence="1 4" id="KW-0378">Hydrolase</keyword>
<dbReference type="GO" id="GO:0005829">
    <property type="term" value="C:cytosol"/>
    <property type="evidence" value="ECO:0007669"/>
    <property type="project" value="TreeGrafter"/>
</dbReference>
<dbReference type="InterPro" id="IPR029033">
    <property type="entry name" value="His_PPase_superfam"/>
</dbReference>
<evidence type="ECO:0000256" key="1">
    <source>
        <dbReference type="ARBA" id="ARBA00022801"/>
    </source>
</evidence>
<dbReference type="Pfam" id="PF00300">
    <property type="entry name" value="His_Phos_1"/>
    <property type="match status" value="1"/>
</dbReference>
<name>A0A554WPU8_9BURK</name>
<sequence>MQLLTRLFAIRHGETAWNRDARIQGQLDIPLNDTGRWQAQRVALALRHEPLAAVYSSDLSRARATAEPLAQAHGLTVQTHPGLRERHFGAFQGRTWAELEQAHPDVVRAWKARVPDFAPPGGESLLDVHARVHATFTELAARHPGQAIAVVAHGGVLDILYRIANRVDLQAPRAWAMGNAAIHRLLWTADSGFALLSWGDTRHLEEADEAGPRDEQAAA</sequence>
<dbReference type="CDD" id="cd07067">
    <property type="entry name" value="HP_PGM_like"/>
    <property type="match status" value="1"/>
</dbReference>
<gene>
    <name evidence="4" type="primary">gpgP</name>
    <name evidence="4" type="ORF">Tsedi_01182</name>
</gene>
<feature type="binding site" evidence="3">
    <location>
        <position position="61"/>
    </location>
    <ligand>
        <name>substrate</name>
    </ligand>
</feature>
<evidence type="ECO:0000256" key="2">
    <source>
        <dbReference type="PIRSR" id="PIRSR613078-1"/>
    </source>
</evidence>
<protein>
    <submittedName>
        <fullName evidence="4">Glucosyl-3-phosphoglycerate phosphatase</fullName>
        <ecNumber evidence="4">3.1.3.85</ecNumber>
    </submittedName>
</protein>
<dbReference type="SMART" id="SM00855">
    <property type="entry name" value="PGAM"/>
    <property type="match status" value="1"/>
</dbReference>
<dbReference type="InterPro" id="IPR051695">
    <property type="entry name" value="Phosphoglycerate_Mutase"/>
</dbReference>
<dbReference type="EMBL" id="VJND01000006">
    <property type="protein sequence ID" value="TSE25597.1"/>
    <property type="molecule type" value="Genomic_DNA"/>
</dbReference>
<dbReference type="OrthoDB" id="9783269at2"/>
<dbReference type="GO" id="GO:0045820">
    <property type="term" value="P:negative regulation of glycolytic process"/>
    <property type="evidence" value="ECO:0007669"/>
    <property type="project" value="TreeGrafter"/>
</dbReference>
<evidence type="ECO:0000256" key="3">
    <source>
        <dbReference type="PIRSR" id="PIRSR613078-2"/>
    </source>
</evidence>
<dbReference type="RefSeq" id="WP_143894637.1">
    <property type="nucleotide sequence ID" value="NZ_VJND01000006.1"/>
</dbReference>
<feature type="active site" description="Proton donor/acceptor" evidence="2">
    <location>
        <position position="85"/>
    </location>
</feature>
<dbReference type="EC" id="3.1.3.85" evidence="4"/>
<dbReference type="AlphaFoldDB" id="A0A554WPU8"/>
<evidence type="ECO:0000313" key="5">
    <source>
        <dbReference type="Proteomes" id="UP000320225"/>
    </source>
</evidence>
<dbReference type="PANTHER" id="PTHR46517">
    <property type="entry name" value="FRUCTOSE-2,6-BISPHOSPHATASE TIGAR"/>
    <property type="match status" value="1"/>
</dbReference>
<proteinExistence type="predicted"/>
<comment type="caution">
    <text evidence="4">The sequence shown here is derived from an EMBL/GenBank/DDBJ whole genome shotgun (WGS) entry which is preliminary data.</text>
</comment>
<dbReference type="PANTHER" id="PTHR46517:SF1">
    <property type="entry name" value="FRUCTOSE-2,6-BISPHOSPHATASE TIGAR"/>
    <property type="match status" value="1"/>
</dbReference>
<keyword evidence="5" id="KW-1185">Reference proteome</keyword>
<accession>A0A554WPU8</accession>
<organism evidence="4 5">
    <name type="scientific">Tepidimonas sediminis</name>
    <dbReference type="NCBI Taxonomy" id="2588941"/>
    <lineage>
        <taxon>Bacteria</taxon>
        <taxon>Pseudomonadati</taxon>
        <taxon>Pseudomonadota</taxon>
        <taxon>Betaproteobacteria</taxon>
        <taxon>Burkholderiales</taxon>
        <taxon>Tepidimonas</taxon>
    </lineage>
</organism>
<feature type="active site" description="Tele-phosphohistidine intermediate" evidence="2">
    <location>
        <position position="12"/>
    </location>
</feature>
<dbReference type="GO" id="GO:0004331">
    <property type="term" value="F:fructose-2,6-bisphosphate 2-phosphatase activity"/>
    <property type="evidence" value="ECO:0007669"/>
    <property type="project" value="TreeGrafter"/>
</dbReference>
<dbReference type="Proteomes" id="UP000320225">
    <property type="component" value="Unassembled WGS sequence"/>
</dbReference>
<feature type="binding site" evidence="3">
    <location>
        <begin position="11"/>
        <end position="18"/>
    </location>
    <ligand>
        <name>substrate</name>
    </ligand>
</feature>